<evidence type="ECO:0000313" key="4">
    <source>
        <dbReference type="Proteomes" id="UP000714380"/>
    </source>
</evidence>
<feature type="transmembrane region" description="Helical" evidence="2">
    <location>
        <begin position="234"/>
        <end position="252"/>
    </location>
</feature>
<feature type="transmembrane region" description="Helical" evidence="2">
    <location>
        <begin position="162"/>
        <end position="182"/>
    </location>
</feature>
<dbReference type="Proteomes" id="UP000714380">
    <property type="component" value="Unassembled WGS sequence"/>
</dbReference>
<dbReference type="EMBL" id="JAEDAH010000043">
    <property type="protein sequence ID" value="MCA6063695.1"/>
    <property type="molecule type" value="Genomic_DNA"/>
</dbReference>
<organism evidence="3 4">
    <name type="scientific">Thalassolituus marinus</name>
    <dbReference type="NCBI Taxonomy" id="671053"/>
    <lineage>
        <taxon>Bacteria</taxon>
        <taxon>Pseudomonadati</taxon>
        <taxon>Pseudomonadota</taxon>
        <taxon>Gammaproteobacteria</taxon>
        <taxon>Oceanospirillales</taxon>
        <taxon>Oceanospirillaceae</taxon>
        <taxon>Thalassolituus</taxon>
    </lineage>
</organism>
<proteinExistence type="predicted"/>
<name>A0ABS7ZTF8_9GAMM</name>
<gene>
    <name evidence="3" type="ORF">I9W95_08745</name>
</gene>
<feature type="transmembrane region" description="Helical" evidence="2">
    <location>
        <begin position="456"/>
        <end position="481"/>
    </location>
</feature>
<feature type="transmembrane region" description="Helical" evidence="2">
    <location>
        <begin position="194"/>
        <end position="214"/>
    </location>
</feature>
<accession>A0ABS7ZTF8</accession>
<evidence type="ECO:0000313" key="3">
    <source>
        <dbReference type="EMBL" id="MCA6063695.1"/>
    </source>
</evidence>
<dbReference type="RefSeq" id="WP_225673947.1">
    <property type="nucleotide sequence ID" value="NZ_JAEDAH010000043.1"/>
</dbReference>
<feature type="transmembrane region" description="Helical" evidence="2">
    <location>
        <begin position="53"/>
        <end position="78"/>
    </location>
</feature>
<sequence length="644" mass="71986">MAYDFGSQALGITNPFKTEGKIRLVAGLIISALAVMPLLQVAETLKQEPVRAWGFVAIGLFLLTWGLRSVATAAMQLFRFYVGRSVPSSLAYNHSPSERENAQAEKQSGSLAYNAEKLESMLMGRKNTTFEEPQGWLARLVHSLIPGLIFAPYPLRNFVQELAAVLSSTIIALAAFAVASFITATGLAGDAGGLIEPLMSLMLLIYLVVIWRSAAANMNTSRNQTLHKKTAAGISRLFVFAIVVPVLIGFGYDKLTAMMKSRDVEQLNALLSDITVFSAWSNLMLLALLAVVVMVPAFFMVRERLKMAQKNTRVSEFRENMQESVHPNEIFINIENIVLANRRYKEIPNRIYRDFEPQLLEQSQGKGTFKGQLLIETQPEYKQMKFSALFRKIRLLSTIGGQLLTVGSALLLYWLFNMGFDSFNELRQLALNEKAFSNEQQTLAFFTSAGERLDQWLTLFFAFLTVSFAGRILVNLTHLLWSEMQFSSLLMSMKTEGTYTESKISTGMAYNDSTRSENVVVRSSITPWMLTSRVVSSTYASSGMQNLEMPRLILEMDANDQELETIVHEIRSFLKGREFIASINNEQDLANAERIYQVNKISKSDDGDIKALAQQEAETAGMLQQHSHDNNQADIGHDAGQENS</sequence>
<keyword evidence="2" id="KW-0812">Transmembrane</keyword>
<feature type="transmembrane region" description="Helical" evidence="2">
    <location>
        <begin position="22"/>
        <end position="41"/>
    </location>
</feature>
<protein>
    <submittedName>
        <fullName evidence="3">Uncharacterized protein</fullName>
    </submittedName>
</protein>
<feature type="transmembrane region" description="Helical" evidence="2">
    <location>
        <begin position="279"/>
        <end position="301"/>
    </location>
</feature>
<feature type="transmembrane region" description="Helical" evidence="2">
    <location>
        <begin position="393"/>
        <end position="416"/>
    </location>
</feature>
<evidence type="ECO:0000256" key="1">
    <source>
        <dbReference type="SAM" id="MobiDB-lite"/>
    </source>
</evidence>
<evidence type="ECO:0000256" key="2">
    <source>
        <dbReference type="SAM" id="Phobius"/>
    </source>
</evidence>
<comment type="caution">
    <text evidence="3">The sequence shown here is derived from an EMBL/GenBank/DDBJ whole genome shotgun (WGS) entry which is preliminary data.</text>
</comment>
<reference evidence="3 4" key="1">
    <citation type="submission" date="2020-12" db="EMBL/GenBank/DDBJ databases">
        <title>Novel Thalassolituus-related marine hydrocarbonoclastic bacteria mediated algae-derived hydrocarbons mineralization in twilight zone of the northern South China Sea.</title>
        <authorList>
            <person name="Dong C."/>
        </authorList>
    </citation>
    <scope>NUCLEOTIDE SEQUENCE [LARGE SCALE GENOMIC DNA]</scope>
    <source>
        <strain evidence="3 4">IMCC1826</strain>
    </source>
</reference>
<keyword evidence="2" id="KW-1133">Transmembrane helix</keyword>
<keyword evidence="4" id="KW-1185">Reference proteome</keyword>
<keyword evidence="2" id="KW-0472">Membrane</keyword>
<feature type="compositionally biased region" description="Basic and acidic residues" evidence="1">
    <location>
        <begin position="626"/>
        <end position="644"/>
    </location>
</feature>
<feature type="region of interest" description="Disordered" evidence="1">
    <location>
        <begin position="606"/>
        <end position="644"/>
    </location>
</feature>